<keyword evidence="1" id="KW-0732">Signal</keyword>
<dbReference type="Proteomes" id="UP000635384">
    <property type="component" value="Unassembled WGS sequence"/>
</dbReference>
<evidence type="ECO:0000313" key="4">
    <source>
        <dbReference type="EMBL" id="MBD2842792.1"/>
    </source>
</evidence>
<dbReference type="InterPro" id="IPR007450">
    <property type="entry name" value="BamE_dom"/>
</dbReference>
<protein>
    <submittedName>
        <fullName evidence="4">Outer membrane protein assembly factor BamE</fullName>
    </submittedName>
</protein>
<evidence type="ECO:0000256" key="2">
    <source>
        <dbReference type="ARBA" id="ARBA00023136"/>
    </source>
</evidence>
<keyword evidence="5" id="KW-1185">Reference proteome</keyword>
<name>A0ABR8KPZ4_9SPHN</name>
<sequence length="163" mass="17277">MAQRIRGFDWVTGRGAKAALLAGAVLALGACSSIRESRGYVVDPLLVQSIQPGIDNQRSVEGTLGRPTFTSQYGEPTWYYVSSVTGRRPFVRPRIRTHTVLAVQFDEAGNVATVDNSGIADVVFLQPDGDKTPTLGRERGFLEDLFGNIGQVGSGGGPGPGGQ</sequence>
<dbReference type="Pfam" id="PF04355">
    <property type="entry name" value="BamE"/>
    <property type="match status" value="1"/>
</dbReference>
<keyword evidence="2" id="KW-0472">Membrane</keyword>
<dbReference type="InterPro" id="IPR037873">
    <property type="entry name" value="BamE-like"/>
</dbReference>
<reference evidence="4 5" key="1">
    <citation type="submission" date="2020-09" db="EMBL/GenBank/DDBJ databases">
        <authorList>
            <person name="Yoon J.-W."/>
        </authorList>
    </citation>
    <scope>NUCLEOTIDE SEQUENCE [LARGE SCALE GENOMIC DNA]</scope>
    <source>
        <strain evidence="4 5">KMU-140</strain>
    </source>
</reference>
<dbReference type="RefSeq" id="WP_190788225.1">
    <property type="nucleotide sequence ID" value="NZ_JACXLC010000001.1"/>
</dbReference>
<gene>
    <name evidence="4" type="ORF">IB285_11060</name>
</gene>
<organism evidence="4 5">
    <name type="scientific">Erythrobacter rubeus</name>
    <dbReference type="NCBI Taxonomy" id="2760803"/>
    <lineage>
        <taxon>Bacteria</taxon>
        <taxon>Pseudomonadati</taxon>
        <taxon>Pseudomonadota</taxon>
        <taxon>Alphaproteobacteria</taxon>
        <taxon>Sphingomonadales</taxon>
        <taxon>Erythrobacteraceae</taxon>
        <taxon>Erythrobacter/Porphyrobacter group</taxon>
        <taxon>Erythrobacter</taxon>
    </lineage>
</organism>
<evidence type="ECO:0000256" key="1">
    <source>
        <dbReference type="ARBA" id="ARBA00022729"/>
    </source>
</evidence>
<comment type="caution">
    <text evidence="4">The sequence shown here is derived from an EMBL/GenBank/DDBJ whole genome shotgun (WGS) entry which is preliminary data.</text>
</comment>
<accession>A0ABR8KPZ4</accession>
<dbReference type="PROSITE" id="PS51257">
    <property type="entry name" value="PROKAR_LIPOPROTEIN"/>
    <property type="match status" value="1"/>
</dbReference>
<proteinExistence type="predicted"/>
<evidence type="ECO:0000313" key="5">
    <source>
        <dbReference type="Proteomes" id="UP000635384"/>
    </source>
</evidence>
<feature type="domain" description="Outer membrane protein assembly factor BamE" evidence="3">
    <location>
        <begin position="39"/>
        <end position="113"/>
    </location>
</feature>
<dbReference type="Gene3D" id="3.30.1450.10">
    <property type="match status" value="1"/>
</dbReference>
<evidence type="ECO:0000259" key="3">
    <source>
        <dbReference type="Pfam" id="PF04355"/>
    </source>
</evidence>
<dbReference type="EMBL" id="JACXLC010000001">
    <property type="protein sequence ID" value="MBD2842792.1"/>
    <property type="molecule type" value="Genomic_DNA"/>
</dbReference>